<reference evidence="3 4" key="1">
    <citation type="submission" date="2018-12" db="EMBL/GenBank/DDBJ databases">
        <title>Mesorhizobium carbonis sp. nov., isolated from coal mine water.</title>
        <authorList>
            <person name="Xin W."/>
            <person name="Xu Z."/>
            <person name="Xiang F."/>
            <person name="Zhang J."/>
            <person name="Xi L."/>
            <person name="Liu J."/>
        </authorList>
    </citation>
    <scope>NUCLEOTIDE SEQUENCE [LARGE SCALE GENOMIC DNA]</scope>
    <source>
        <strain evidence="3 4">B2.3</strain>
    </source>
</reference>
<name>A0A3S0AR78_9HYPH</name>
<comment type="caution">
    <text evidence="3">The sequence shown here is derived from an EMBL/GenBank/DDBJ whole genome shotgun (WGS) entry which is preliminary data.</text>
</comment>
<dbReference type="RefSeq" id="WP_126701136.1">
    <property type="nucleotide sequence ID" value="NZ_RWKW01000063.1"/>
</dbReference>
<evidence type="ECO:0000313" key="3">
    <source>
        <dbReference type="EMBL" id="RST85178.1"/>
    </source>
</evidence>
<dbReference type="EMBL" id="RWKW01000063">
    <property type="protein sequence ID" value="RST85178.1"/>
    <property type="molecule type" value="Genomic_DNA"/>
</dbReference>
<keyword evidence="1" id="KW-0175">Coiled coil</keyword>
<organism evidence="3 4">
    <name type="scientific">Aquibium carbonis</name>
    <dbReference type="NCBI Taxonomy" id="2495581"/>
    <lineage>
        <taxon>Bacteria</taxon>
        <taxon>Pseudomonadati</taxon>
        <taxon>Pseudomonadota</taxon>
        <taxon>Alphaproteobacteria</taxon>
        <taxon>Hyphomicrobiales</taxon>
        <taxon>Phyllobacteriaceae</taxon>
        <taxon>Aquibium</taxon>
    </lineage>
</organism>
<sequence length="259" mass="28611">MNQETGRMRFLQPNRAPTEPDQAAVTTPADANRSADVSSNKAEPASDGNSPDESPVQRRPSEGVRILLEKIDSLRSRLSACERTIEKLSQQLSQAAERQAADSRELEDRLRRQVERQVTDLSAGLERQQKESAARQAKLLELLASEINKVRTIAEASKPAAVDPEGGRANRRPPPARRHGYELGPVPGPDASDIDGSLEGVLAQHQSHDPENHDLEFWDWLEALPAETPPPRATDDIEIELDIDDLAMDPHPPADDRSR</sequence>
<feature type="region of interest" description="Disordered" evidence="2">
    <location>
        <begin position="157"/>
        <end position="196"/>
    </location>
</feature>
<proteinExistence type="predicted"/>
<feature type="compositionally biased region" description="Basic residues" evidence="2">
    <location>
        <begin position="169"/>
        <end position="178"/>
    </location>
</feature>
<keyword evidence="4" id="KW-1185">Reference proteome</keyword>
<gene>
    <name evidence="3" type="ORF">EJC49_17015</name>
</gene>
<dbReference type="AlphaFoldDB" id="A0A3S0AR78"/>
<dbReference type="Proteomes" id="UP000278398">
    <property type="component" value="Unassembled WGS sequence"/>
</dbReference>
<feature type="region of interest" description="Disordered" evidence="2">
    <location>
        <begin position="1"/>
        <end position="64"/>
    </location>
</feature>
<protein>
    <submittedName>
        <fullName evidence="3">Uncharacterized protein</fullName>
    </submittedName>
</protein>
<evidence type="ECO:0000256" key="1">
    <source>
        <dbReference type="SAM" id="Coils"/>
    </source>
</evidence>
<accession>A0A3S0AR78</accession>
<feature type="compositionally biased region" description="Basic and acidic residues" evidence="2">
    <location>
        <begin position="55"/>
        <end position="64"/>
    </location>
</feature>
<feature type="coiled-coil region" evidence="1">
    <location>
        <begin position="64"/>
        <end position="131"/>
    </location>
</feature>
<evidence type="ECO:0000256" key="2">
    <source>
        <dbReference type="SAM" id="MobiDB-lite"/>
    </source>
</evidence>
<evidence type="ECO:0000313" key="4">
    <source>
        <dbReference type="Proteomes" id="UP000278398"/>
    </source>
</evidence>
<feature type="compositionally biased region" description="Polar residues" evidence="2">
    <location>
        <begin position="35"/>
        <end position="52"/>
    </location>
</feature>